<dbReference type="AlphaFoldDB" id="A0A2H0LYZ9"/>
<sequence length="462" mass="53320">MTKRAISPKVTVYITAHNYGKYIKQAVNSVLRQKFSDWELIIINDGSTDNTKNILKPFIGNEKIKIIHQEKRGLAVSNNIALRLSSGKYIMRLDADDYLDENALLVLSNILDTHQNVGLVYADYYRIDQKGRVIDIERRKKIGKEVFLLDLPAHGACTMIRKSCLLEVGGYNEDFSCQDGYDLWIKFVNKYRSYNVNIPLFYYRQHEASLSRNKSRILATRGMIKRNFVERKFGKNMPKVLAIIPVRKQSNVCAGFALKNLAGKPLIDYTINEALKSKLLDKIVVTSDDKDILSHARKFAKVITITRPREMAMPNSRIEPTVDFVLKSLKRKSGYQPEAAMLLYIHSPLRKYKHIDKAIDTMLIFNADSVVSVCEDYNFAYQHAKNGLTPLFKKRLLRLERNSLYKENGAVYLSKINTIKKDSFLGKRLGHIVMLPQESVKIEHEFDSWLADKIIREWKENF</sequence>
<dbReference type="Gene3D" id="3.90.550.10">
    <property type="entry name" value="Spore Coat Polysaccharide Biosynthesis Protein SpsA, Chain A"/>
    <property type="match status" value="2"/>
</dbReference>
<comment type="caution">
    <text evidence="2">The sequence shown here is derived from an EMBL/GenBank/DDBJ whole genome shotgun (WGS) entry which is preliminary data.</text>
</comment>
<evidence type="ECO:0000313" key="3">
    <source>
        <dbReference type="Proteomes" id="UP000229641"/>
    </source>
</evidence>
<dbReference type="InterPro" id="IPR001173">
    <property type="entry name" value="Glyco_trans_2-like"/>
</dbReference>
<dbReference type="Pfam" id="PF02348">
    <property type="entry name" value="CTP_transf_3"/>
    <property type="match status" value="1"/>
</dbReference>
<reference evidence="2 3" key="1">
    <citation type="submission" date="2017-09" db="EMBL/GenBank/DDBJ databases">
        <title>Depth-based differentiation of microbial function through sediment-hosted aquifers and enrichment of novel symbionts in the deep terrestrial subsurface.</title>
        <authorList>
            <person name="Probst A.J."/>
            <person name="Ladd B."/>
            <person name="Jarett J.K."/>
            <person name="Geller-Mcgrath D.E."/>
            <person name="Sieber C.M."/>
            <person name="Emerson J.B."/>
            <person name="Anantharaman K."/>
            <person name="Thomas B.C."/>
            <person name="Malmstrom R."/>
            <person name="Stieglmeier M."/>
            <person name="Klingl A."/>
            <person name="Woyke T."/>
            <person name="Ryan C.M."/>
            <person name="Banfield J.F."/>
        </authorList>
    </citation>
    <scope>NUCLEOTIDE SEQUENCE [LARGE SCALE GENOMIC DNA]</scope>
    <source>
        <strain evidence="2">CG11_big_fil_rev_8_21_14_0_20_42_13</strain>
    </source>
</reference>
<dbReference type="InterPro" id="IPR050834">
    <property type="entry name" value="Glycosyltransf_2"/>
</dbReference>
<dbReference type="PANTHER" id="PTHR43685">
    <property type="entry name" value="GLYCOSYLTRANSFERASE"/>
    <property type="match status" value="1"/>
</dbReference>
<dbReference type="Proteomes" id="UP000229641">
    <property type="component" value="Unassembled WGS sequence"/>
</dbReference>
<proteinExistence type="predicted"/>
<dbReference type="Pfam" id="PF00535">
    <property type="entry name" value="Glycos_transf_2"/>
    <property type="match status" value="1"/>
</dbReference>
<dbReference type="EMBL" id="PCWA01000030">
    <property type="protein sequence ID" value="PIQ89611.1"/>
    <property type="molecule type" value="Genomic_DNA"/>
</dbReference>
<organism evidence="2 3">
    <name type="scientific">Candidatus Ghiorseimicrobium undicola</name>
    <dbReference type="NCBI Taxonomy" id="1974746"/>
    <lineage>
        <taxon>Bacteria</taxon>
        <taxon>Pseudomonadati</taxon>
        <taxon>Candidatus Omnitrophota</taxon>
        <taxon>Candidatus Ghiorseimicrobium</taxon>
    </lineage>
</organism>
<evidence type="ECO:0000259" key="1">
    <source>
        <dbReference type="Pfam" id="PF00535"/>
    </source>
</evidence>
<gene>
    <name evidence="2" type="ORF">COV72_02000</name>
</gene>
<dbReference type="PANTHER" id="PTHR43685:SF2">
    <property type="entry name" value="GLYCOSYLTRANSFERASE 2-LIKE DOMAIN-CONTAINING PROTEIN"/>
    <property type="match status" value="1"/>
</dbReference>
<dbReference type="InterPro" id="IPR003329">
    <property type="entry name" value="Cytidylyl_trans"/>
</dbReference>
<dbReference type="InterPro" id="IPR029044">
    <property type="entry name" value="Nucleotide-diphossugar_trans"/>
</dbReference>
<accession>A0A2H0LYZ9</accession>
<evidence type="ECO:0000313" key="2">
    <source>
        <dbReference type="EMBL" id="PIQ89611.1"/>
    </source>
</evidence>
<name>A0A2H0LYZ9_9BACT</name>
<protein>
    <recommendedName>
        <fullName evidence="1">Glycosyltransferase 2-like domain-containing protein</fullName>
    </recommendedName>
</protein>
<dbReference type="CDD" id="cd02513">
    <property type="entry name" value="CMP-NeuAc_Synthase"/>
    <property type="match status" value="1"/>
</dbReference>
<dbReference type="SUPFAM" id="SSF53448">
    <property type="entry name" value="Nucleotide-diphospho-sugar transferases"/>
    <property type="match status" value="2"/>
</dbReference>
<feature type="domain" description="Glycosyltransferase 2-like" evidence="1">
    <location>
        <begin position="11"/>
        <end position="165"/>
    </location>
</feature>